<dbReference type="Pfam" id="PF01899">
    <property type="entry name" value="MNHE"/>
    <property type="match status" value="1"/>
</dbReference>
<dbReference type="AlphaFoldDB" id="C5CHR5"/>
<organism evidence="8 9">
    <name type="scientific">Kosmotoga olearia (strain ATCC BAA-1733 / DSM 21960 / TBF 19.5.1)</name>
    <dbReference type="NCBI Taxonomy" id="521045"/>
    <lineage>
        <taxon>Bacteria</taxon>
        <taxon>Thermotogati</taxon>
        <taxon>Thermotogota</taxon>
        <taxon>Thermotogae</taxon>
        <taxon>Kosmotogales</taxon>
        <taxon>Kosmotogaceae</taxon>
        <taxon>Kosmotoga</taxon>
    </lineage>
</organism>
<keyword evidence="6 7" id="KW-0472">Membrane</keyword>
<evidence type="ECO:0000256" key="6">
    <source>
        <dbReference type="ARBA" id="ARBA00023136"/>
    </source>
</evidence>
<dbReference type="RefSeq" id="WP_015869382.1">
    <property type="nucleotide sequence ID" value="NC_012785.1"/>
</dbReference>
<dbReference type="KEGG" id="kol:Kole_2063"/>
<evidence type="ECO:0000256" key="1">
    <source>
        <dbReference type="ARBA" id="ARBA00004651"/>
    </source>
</evidence>
<protein>
    <submittedName>
        <fullName evidence="8">Cation antiporter</fullName>
    </submittedName>
</protein>
<keyword evidence="4 7" id="KW-0812">Transmembrane</keyword>
<dbReference type="EMBL" id="CP001634">
    <property type="protein sequence ID" value="ACR80741.1"/>
    <property type="molecule type" value="Genomic_DNA"/>
</dbReference>
<comment type="subcellular location">
    <subcellularLocation>
        <location evidence="1">Cell membrane</location>
        <topology evidence="1">Multi-pass membrane protein</topology>
    </subcellularLocation>
</comment>
<dbReference type="PANTHER" id="PTHR34584:SF1">
    <property type="entry name" value="NA(+)_H(+) ANTIPORTER SUBUNIT E1"/>
    <property type="match status" value="1"/>
</dbReference>
<evidence type="ECO:0000313" key="9">
    <source>
        <dbReference type="Proteomes" id="UP000002382"/>
    </source>
</evidence>
<feature type="transmembrane region" description="Helical" evidence="7">
    <location>
        <begin position="5"/>
        <end position="22"/>
    </location>
</feature>
<accession>C5CHR5</accession>
<name>C5CHR5_KOSOT</name>
<dbReference type="Proteomes" id="UP000002382">
    <property type="component" value="Chromosome"/>
</dbReference>
<keyword evidence="5 7" id="KW-1133">Transmembrane helix</keyword>
<sequence>MARNYISVILVTFLIWLGLTASFAPGEIITGLAVSMIVAQLLGRYARFNLRVDLPIRIVKYLFMYLPLFIVEMIKANLDVARRVLNPKLPINPAIVKIPTNLKGDFSKLTLANSITLTPGTLTVDMDEENLYVHWIDAKSLDPNEAKKIISETFERKIGGIFE</sequence>
<proteinExistence type="inferred from homology"/>
<dbReference type="InterPro" id="IPR002758">
    <property type="entry name" value="Cation_antiport_E"/>
</dbReference>
<evidence type="ECO:0000256" key="5">
    <source>
        <dbReference type="ARBA" id="ARBA00022989"/>
    </source>
</evidence>
<evidence type="ECO:0000256" key="7">
    <source>
        <dbReference type="SAM" id="Phobius"/>
    </source>
</evidence>
<keyword evidence="9" id="KW-1185">Reference proteome</keyword>
<dbReference type="OrthoDB" id="9800498at2"/>
<dbReference type="STRING" id="521045.Kole_2063"/>
<keyword evidence="3" id="KW-1003">Cell membrane</keyword>
<evidence type="ECO:0000256" key="2">
    <source>
        <dbReference type="ARBA" id="ARBA00006228"/>
    </source>
</evidence>
<dbReference type="HOGENOM" id="CLU_086615_2_2_0"/>
<evidence type="ECO:0000256" key="4">
    <source>
        <dbReference type="ARBA" id="ARBA00022692"/>
    </source>
</evidence>
<evidence type="ECO:0000313" key="8">
    <source>
        <dbReference type="EMBL" id="ACR80741.1"/>
    </source>
</evidence>
<dbReference type="PIRSF" id="PIRSF019239">
    <property type="entry name" value="MrpE"/>
    <property type="match status" value="1"/>
</dbReference>
<dbReference type="eggNOG" id="COG1863">
    <property type="taxonomic scope" value="Bacteria"/>
</dbReference>
<dbReference type="GO" id="GO:0005886">
    <property type="term" value="C:plasma membrane"/>
    <property type="evidence" value="ECO:0007669"/>
    <property type="project" value="UniProtKB-SubCell"/>
</dbReference>
<gene>
    <name evidence="8" type="ordered locus">Kole_2063</name>
</gene>
<reference evidence="8 9" key="1">
    <citation type="submission" date="2009-06" db="EMBL/GenBank/DDBJ databases">
        <title>Complete sequence of Thermotogales bacterium TBF 19.5.1.</title>
        <authorList>
            <consortium name="US DOE Joint Genome Institute"/>
            <person name="Lucas S."/>
            <person name="Copeland A."/>
            <person name="Lapidus A."/>
            <person name="Glavina del Rio T."/>
            <person name="Tice H."/>
            <person name="Bruce D."/>
            <person name="Goodwin L."/>
            <person name="Pitluck S."/>
            <person name="Chertkov O."/>
            <person name="Brettin T."/>
            <person name="Detter J.C."/>
            <person name="Han C."/>
            <person name="Schmutz J."/>
            <person name="Larimer F."/>
            <person name="Land M."/>
            <person name="Hauser L."/>
            <person name="Kyrpides N."/>
            <person name="Ovchinnikova G."/>
            <person name="Noll K."/>
        </authorList>
    </citation>
    <scope>NUCLEOTIDE SEQUENCE [LARGE SCALE GENOMIC DNA]</scope>
    <source>
        <strain evidence="9">ATCC BAA-1733 / DSM 21960 / TBF 19.5.1</strain>
    </source>
</reference>
<comment type="similarity">
    <text evidence="2">Belongs to the CPA3 antiporters (TC 2.A.63) subunit E family.</text>
</comment>
<dbReference type="PANTHER" id="PTHR34584">
    <property type="entry name" value="NA(+)/H(+) ANTIPORTER SUBUNIT E1"/>
    <property type="match status" value="1"/>
</dbReference>
<dbReference type="GO" id="GO:0008324">
    <property type="term" value="F:monoatomic cation transmembrane transporter activity"/>
    <property type="evidence" value="ECO:0007669"/>
    <property type="project" value="InterPro"/>
</dbReference>
<evidence type="ECO:0000256" key="3">
    <source>
        <dbReference type="ARBA" id="ARBA00022475"/>
    </source>
</evidence>
<reference evidence="8 9" key="2">
    <citation type="journal article" date="2011" name="J. Bacteriol.">
        <title>Genome Sequence of Kosmotoga olearia Strain TBF 19.5.1, a Thermophilic Bacterium with a Wide Growth Temperature Range, Isolated from the Troll B Oil Platform in the North Sea.</title>
        <authorList>
            <person name="Swithers K.S."/>
            <person name="Dipippo J.L."/>
            <person name="Bruce D.C."/>
            <person name="Detter C."/>
            <person name="Tapia R."/>
            <person name="Han S."/>
            <person name="Goodwin L.A."/>
            <person name="Han J."/>
            <person name="Woyke T."/>
            <person name="Pitluck S."/>
            <person name="Pennacchio L."/>
            <person name="Nolan M."/>
            <person name="Mikhailova N."/>
            <person name="Land M.L."/>
            <person name="Nesbo C.L."/>
            <person name="Gogarten J.P."/>
            <person name="Noll K.M."/>
        </authorList>
    </citation>
    <scope>NUCLEOTIDE SEQUENCE [LARGE SCALE GENOMIC DNA]</scope>
    <source>
        <strain evidence="9">ATCC BAA-1733 / DSM 21960 / TBF 19.5.1</strain>
    </source>
</reference>